<dbReference type="Proteomes" id="UP001054889">
    <property type="component" value="Unassembled WGS sequence"/>
</dbReference>
<dbReference type="PANTHER" id="PTHR45717:SF20">
    <property type="entry name" value="OS07G0598500 PROTEIN"/>
    <property type="match status" value="1"/>
</dbReference>
<evidence type="ECO:0000256" key="2">
    <source>
        <dbReference type="ARBA" id="ARBA00022737"/>
    </source>
</evidence>
<keyword evidence="5" id="KW-1185">Reference proteome</keyword>
<evidence type="ECO:0000313" key="5">
    <source>
        <dbReference type="Proteomes" id="UP001054889"/>
    </source>
</evidence>
<protein>
    <recommendedName>
        <fullName evidence="6">Pentatricopeptide repeat-containing protein</fullName>
    </recommendedName>
</protein>
<dbReference type="EMBL" id="BQKI01000003">
    <property type="protein sequence ID" value="GJM91134.1"/>
    <property type="molecule type" value="Genomic_DNA"/>
</dbReference>
<reference evidence="4" key="1">
    <citation type="journal article" date="2018" name="DNA Res.">
        <title>Multiple hybrid de novo genome assembly of finger millet, an orphan allotetraploid crop.</title>
        <authorList>
            <person name="Hatakeyama M."/>
            <person name="Aluri S."/>
            <person name="Balachadran M.T."/>
            <person name="Sivarajan S.R."/>
            <person name="Patrignani A."/>
            <person name="Gruter S."/>
            <person name="Poveda L."/>
            <person name="Shimizu-Inatsugi R."/>
            <person name="Baeten J."/>
            <person name="Francoijs K.J."/>
            <person name="Nataraja K.N."/>
            <person name="Reddy Y.A.N."/>
            <person name="Phadnis S."/>
            <person name="Ravikumar R.L."/>
            <person name="Schlapbach R."/>
            <person name="Sreeman S.M."/>
            <person name="Shimizu K.K."/>
        </authorList>
    </citation>
    <scope>NUCLEOTIDE SEQUENCE</scope>
</reference>
<evidence type="ECO:0008006" key="6">
    <source>
        <dbReference type="Google" id="ProtNLM"/>
    </source>
</evidence>
<sequence length="182" mass="20933">MKELGFVFWPRSYNSIMGLNTNLGRHEKVPSVIAEMKSNGIYSYGTKADFFGMENTLEEMECDPQIVVDWNTYAVVASNYIKGDLREKTYSALQKAEAKIDKKDPDAYNHLISLYGQLGDKSEVKRLWALQMPNCKRHINHDYNAMLATLVKLDEIAEAEALLKEWEIHLISMFQMPGWCMV</sequence>
<keyword evidence="3" id="KW-0809">Transit peptide</keyword>
<dbReference type="Gene3D" id="1.25.40.10">
    <property type="entry name" value="Tetratricopeptide repeat domain"/>
    <property type="match status" value="1"/>
</dbReference>
<dbReference type="AlphaFoldDB" id="A0AAV5C0V2"/>
<dbReference type="PANTHER" id="PTHR45717">
    <property type="entry name" value="OS12G0527900 PROTEIN"/>
    <property type="match status" value="1"/>
</dbReference>
<comment type="caution">
    <text evidence="4">The sequence shown here is derived from an EMBL/GenBank/DDBJ whole genome shotgun (WGS) entry which is preliminary data.</text>
</comment>
<dbReference type="Pfam" id="PF01535">
    <property type="entry name" value="PPR"/>
    <property type="match status" value="3"/>
</dbReference>
<name>A0AAV5C0V2_ELECO</name>
<keyword evidence="2" id="KW-0677">Repeat</keyword>
<comment type="similarity">
    <text evidence="1">Belongs to the PPR family. P subfamily.</text>
</comment>
<evidence type="ECO:0000256" key="1">
    <source>
        <dbReference type="ARBA" id="ARBA00007626"/>
    </source>
</evidence>
<gene>
    <name evidence="4" type="primary">ga07480</name>
    <name evidence="4" type="ORF">PR202_ga07480</name>
</gene>
<dbReference type="GO" id="GO:0003729">
    <property type="term" value="F:mRNA binding"/>
    <property type="evidence" value="ECO:0007669"/>
    <property type="project" value="UniProtKB-ARBA"/>
</dbReference>
<proteinExistence type="inferred from homology"/>
<evidence type="ECO:0000256" key="3">
    <source>
        <dbReference type="ARBA" id="ARBA00022946"/>
    </source>
</evidence>
<organism evidence="4 5">
    <name type="scientific">Eleusine coracana subsp. coracana</name>
    <dbReference type="NCBI Taxonomy" id="191504"/>
    <lineage>
        <taxon>Eukaryota</taxon>
        <taxon>Viridiplantae</taxon>
        <taxon>Streptophyta</taxon>
        <taxon>Embryophyta</taxon>
        <taxon>Tracheophyta</taxon>
        <taxon>Spermatophyta</taxon>
        <taxon>Magnoliopsida</taxon>
        <taxon>Liliopsida</taxon>
        <taxon>Poales</taxon>
        <taxon>Poaceae</taxon>
        <taxon>PACMAD clade</taxon>
        <taxon>Chloridoideae</taxon>
        <taxon>Cynodonteae</taxon>
        <taxon>Eleusininae</taxon>
        <taxon>Eleusine</taxon>
    </lineage>
</organism>
<evidence type="ECO:0000313" key="4">
    <source>
        <dbReference type="EMBL" id="GJM91134.1"/>
    </source>
</evidence>
<accession>A0AAV5C0V2</accession>
<dbReference type="InterPro" id="IPR011990">
    <property type="entry name" value="TPR-like_helical_dom_sf"/>
</dbReference>
<dbReference type="GO" id="GO:0005739">
    <property type="term" value="C:mitochondrion"/>
    <property type="evidence" value="ECO:0007669"/>
    <property type="project" value="TreeGrafter"/>
</dbReference>
<reference evidence="4" key="2">
    <citation type="submission" date="2021-12" db="EMBL/GenBank/DDBJ databases">
        <title>Resequencing data analysis of finger millet.</title>
        <authorList>
            <person name="Hatakeyama M."/>
            <person name="Aluri S."/>
            <person name="Balachadran M.T."/>
            <person name="Sivarajan S.R."/>
            <person name="Poveda L."/>
            <person name="Shimizu-Inatsugi R."/>
            <person name="Schlapbach R."/>
            <person name="Sreeman S.M."/>
            <person name="Shimizu K.K."/>
        </authorList>
    </citation>
    <scope>NUCLEOTIDE SEQUENCE</scope>
</reference>
<dbReference type="InterPro" id="IPR002885">
    <property type="entry name" value="PPR_rpt"/>
</dbReference>